<evidence type="ECO:0000313" key="1">
    <source>
        <dbReference type="EMBL" id="PTB22472.1"/>
    </source>
</evidence>
<dbReference type="Proteomes" id="UP000240638">
    <property type="component" value="Unassembled WGS sequence"/>
</dbReference>
<name>A0A2T3Y172_9BURK</name>
<dbReference type="InterPro" id="IPR021389">
    <property type="entry name" value="DUF3022"/>
</dbReference>
<protein>
    <recommendedName>
        <fullName evidence="3">DUF3022 domain-containing protein</fullName>
    </recommendedName>
</protein>
<comment type="caution">
    <text evidence="1">The sequence shown here is derived from an EMBL/GenBank/DDBJ whole genome shotgun (WGS) entry which is preliminary data.</text>
</comment>
<organism evidence="1 2">
    <name type="scientific">Trinickia symbiotica</name>
    <dbReference type="NCBI Taxonomy" id="863227"/>
    <lineage>
        <taxon>Bacteria</taxon>
        <taxon>Pseudomonadati</taxon>
        <taxon>Pseudomonadota</taxon>
        <taxon>Betaproteobacteria</taxon>
        <taxon>Burkholderiales</taxon>
        <taxon>Burkholderiaceae</taxon>
        <taxon>Trinickia</taxon>
    </lineage>
</organism>
<evidence type="ECO:0008006" key="3">
    <source>
        <dbReference type="Google" id="ProtNLM"/>
    </source>
</evidence>
<evidence type="ECO:0000313" key="2">
    <source>
        <dbReference type="Proteomes" id="UP000240638"/>
    </source>
</evidence>
<gene>
    <name evidence="1" type="ORF">C9I57_01405</name>
</gene>
<dbReference type="EMBL" id="PYUC01000001">
    <property type="protein sequence ID" value="PTB22472.1"/>
    <property type="molecule type" value="Genomic_DNA"/>
</dbReference>
<dbReference type="Pfam" id="PF11226">
    <property type="entry name" value="DUF3022"/>
    <property type="match status" value="1"/>
</dbReference>
<dbReference type="AlphaFoldDB" id="A0A2T3Y172"/>
<proteinExistence type="predicted"/>
<accession>A0A2T3Y172</accession>
<sequence>MRTLVSILRRSRLARRRAAARHEKEHAMTVALDPQQGLMEIEQALSKSFPYPSTKITHVTDSEDVVTIQVSWVASAADLSILDSRCALNLVLEPDVLGRYCAFDGASRLRVKESLRAMAEDAWRERTREGGGDLAECNLMVGVSVSAVDAAAKGLAT</sequence>
<reference evidence="1 2" key="1">
    <citation type="submission" date="2018-03" db="EMBL/GenBank/DDBJ databases">
        <title>Whole genome analyses suggest that Burkholderia sensu lato contains two further novel genera in the rhizoxinica-symbiotica group Mycetohabitans gen. nov., and Trinickia gen. nov.: implications for the evolution of diazotrophy and nodulation in the Burkholderiaceae.</title>
        <authorList>
            <person name="Estrada De Los Santos P."/>
            <person name="Palmer M."/>
            <person name="Chavez-Ramirez B."/>
            <person name="Steenkamp E.T."/>
            <person name="Hirsch A.M."/>
            <person name="Manyaka P."/>
            <person name="Maluk M."/>
            <person name="Lafos M."/>
            <person name="Crook M."/>
            <person name="Gross E."/>
            <person name="Simon M.F."/>
            <person name="Bueno Dos Reis Junior F."/>
            <person name="Poole P.S."/>
            <person name="Venter S.N."/>
            <person name="James E.K."/>
        </authorList>
    </citation>
    <scope>NUCLEOTIDE SEQUENCE [LARGE SCALE GENOMIC DNA]</scope>
    <source>
        <strain evidence="1 2">JPY-366</strain>
    </source>
</reference>